<dbReference type="Pfam" id="PF13189">
    <property type="entry name" value="Cytidylate_kin2"/>
    <property type="match status" value="1"/>
</dbReference>
<dbReference type="Gene3D" id="3.40.50.300">
    <property type="entry name" value="P-loop containing nucleotide triphosphate hydrolases"/>
    <property type="match status" value="1"/>
</dbReference>
<gene>
    <name evidence="1" type="ORF">DORLON_01086</name>
</gene>
<protein>
    <recommendedName>
        <fullName evidence="3">Cytidylate kinase</fullName>
    </recommendedName>
</protein>
<accession>A6BFL4</accession>
<dbReference type="InterPro" id="IPR027417">
    <property type="entry name" value="P-loop_NTPase"/>
</dbReference>
<dbReference type="HOGENOM" id="CLU_065155_3_1_9"/>
<dbReference type="SUPFAM" id="SSF52540">
    <property type="entry name" value="P-loop containing nucleoside triphosphate hydrolases"/>
    <property type="match status" value="1"/>
</dbReference>
<dbReference type="EMBL" id="AAXB02000004">
    <property type="protein sequence ID" value="EDM63420.1"/>
    <property type="molecule type" value="Genomic_DNA"/>
</dbReference>
<reference evidence="1 2" key="2">
    <citation type="submission" date="2007-04" db="EMBL/GenBank/DDBJ databases">
        <title>Draft genome sequence of Dorea longicatena (DSM 13814).</title>
        <authorList>
            <person name="Sudarsanam P."/>
            <person name="Ley R."/>
            <person name="Guruge J."/>
            <person name="Turnbaugh P.J."/>
            <person name="Mahowald M."/>
            <person name="Liep D."/>
            <person name="Gordon J."/>
        </authorList>
    </citation>
    <scope>NUCLEOTIDE SEQUENCE [LARGE SCALE GENOMIC DNA]</scope>
    <source>
        <strain evidence="1 2">DSM 13814</strain>
    </source>
</reference>
<dbReference type="AlphaFoldDB" id="A6BFL4"/>
<dbReference type="eggNOG" id="COG1102">
    <property type="taxonomic scope" value="Bacteria"/>
</dbReference>
<comment type="caution">
    <text evidence="1">The sequence shown here is derived from an EMBL/GenBank/DDBJ whole genome shotgun (WGS) entry which is preliminary data.</text>
</comment>
<evidence type="ECO:0000313" key="1">
    <source>
        <dbReference type="EMBL" id="EDM63420.1"/>
    </source>
</evidence>
<reference evidence="1 2" key="1">
    <citation type="submission" date="2007-03" db="EMBL/GenBank/DDBJ databases">
        <authorList>
            <person name="Fulton L."/>
            <person name="Clifton S."/>
            <person name="Fulton B."/>
            <person name="Xu J."/>
            <person name="Minx P."/>
            <person name="Pepin K.H."/>
            <person name="Johnson M."/>
            <person name="Thiruvilangam P."/>
            <person name="Bhonagiri V."/>
            <person name="Nash W.E."/>
            <person name="Mardis E.R."/>
            <person name="Wilson R.K."/>
        </authorList>
    </citation>
    <scope>NUCLEOTIDE SEQUENCE [LARGE SCALE GENOMIC DNA]</scope>
    <source>
        <strain evidence="1 2">DSM 13814</strain>
    </source>
</reference>
<organism evidence="1 2">
    <name type="scientific">Dorea longicatena DSM 13814</name>
    <dbReference type="NCBI Taxonomy" id="411462"/>
    <lineage>
        <taxon>Bacteria</taxon>
        <taxon>Bacillati</taxon>
        <taxon>Bacillota</taxon>
        <taxon>Clostridia</taxon>
        <taxon>Lachnospirales</taxon>
        <taxon>Lachnospiraceae</taxon>
        <taxon>Dorea</taxon>
    </lineage>
</organism>
<proteinExistence type="predicted"/>
<evidence type="ECO:0000313" key="2">
    <source>
        <dbReference type="Proteomes" id="UP000004016"/>
    </source>
</evidence>
<evidence type="ECO:0008006" key="3">
    <source>
        <dbReference type="Google" id="ProtNLM"/>
    </source>
</evidence>
<sequence length="233" mass="26667">MKYMVFSDGNRYNRDKEIVILSSEGGIPMTTHKIITIGRQFGSGGHEIGNLLATRLDIPLYDNNLVRMAAEKMDIREETAKAIDETSLNSFVSSYLITPMGYSSYINSEEYVQPLSEQMYELQTEIIKKLAERGPCVIVGRCADYILKDNPNCINVFICADRADRIKRIAERYDVSEKKALDRIKRMDRERKYYYETHTGQEWGSISSHEILLNASLLGIEGTVDILEGIYKR</sequence>
<name>A6BFL4_9FIRM</name>
<dbReference type="Proteomes" id="UP000004016">
    <property type="component" value="Unassembled WGS sequence"/>
</dbReference>